<keyword evidence="2" id="KW-1133">Transmembrane helix</keyword>
<feature type="transmembrane region" description="Helical" evidence="2">
    <location>
        <begin position="138"/>
        <end position="160"/>
    </location>
</feature>
<feature type="transmembrane region" description="Helical" evidence="2">
    <location>
        <begin position="61"/>
        <end position="84"/>
    </location>
</feature>
<proteinExistence type="predicted"/>
<dbReference type="WBParaSite" id="jg21951">
    <property type="protein sequence ID" value="jg21951"/>
    <property type="gene ID" value="jg21951"/>
</dbReference>
<evidence type="ECO:0000256" key="1">
    <source>
        <dbReference type="SAM" id="MobiDB-lite"/>
    </source>
</evidence>
<sequence length="195" mass="21808">MIVPTLGSLSNINDDETNQVLVTRILSSQTNLTKQSSYELLGESINSLVTPWPSSKNLNPFVAYTNASAQSLTLLLVGFSAAALPKATNNMFSMKEKVQRRQRIETNLRETDDQDERDDDSTENSTTLASLSSLWDNWGVKIGTFGFIIIIIWLCLLSLYCSCLRGNKRRVSPAPLASLYSRNERLEPPPPIVYY</sequence>
<reference evidence="4" key="1">
    <citation type="submission" date="2022-11" db="UniProtKB">
        <authorList>
            <consortium name="WormBaseParasite"/>
        </authorList>
    </citation>
    <scope>IDENTIFICATION</scope>
</reference>
<accession>A0A915DQV3</accession>
<keyword evidence="2" id="KW-0472">Membrane</keyword>
<evidence type="ECO:0000313" key="3">
    <source>
        <dbReference type="Proteomes" id="UP000887574"/>
    </source>
</evidence>
<evidence type="ECO:0000256" key="2">
    <source>
        <dbReference type="SAM" id="Phobius"/>
    </source>
</evidence>
<feature type="compositionally biased region" description="Acidic residues" evidence="1">
    <location>
        <begin position="112"/>
        <end position="122"/>
    </location>
</feature>
<name>A0A915DQV3_9BILA</name>
<feature type="region of interest" description="Disordered" evidence="1">
    <location>
        <begin position="105"/>
        <end position="124"/>
    </location>
</feature>
<keyword evidence="3" id="KW-1185">Reference proteome</keyword>
<evidence type="ECO:0000313" key="4">
    <source>
        <dbReference type="WBParaSite" id="jg21951"/>
    </source>
</evidence>
<dbReference type="AlphaFoldDB" id="A0A915DQV3"/>
<protein>
    <submittedName>
        <fullName evidence="4">Uncharacterized protein</fullName>
    </submittedName>
</protein>
<organism evidence="3 4">
    <name type="scientific">Ditylenchus dipsaci</name>
    <dbReference type="NCBI Taxonomy" id="166011"/>
    <lineage>
        <taxon>Eukaryota</taxon>
        <taxon>Metazoa</taxon>
        <taxon>Ecdysozoa</taxon>
        <taxon>Nematoda</taxon>
        <taxon>Chromadorea</taxon>
        <taxon>Rhabditida</taxon>
        <taxon>Tylenchina</taxon>
        <taxon>Tylenchomorpha</taxon>
        <taxon>Sphaerularioidea</taxon>
        <taxon>Anguinidae</taxon>
        <taxon>Anguininae</taxon>
        <taxon>Ditylenchus</taxon>
    </lineage>
</organism>
<keyword evidence="2" id="KW-0812">Transmembrane</keyword>
<dbReference type="Proteomes" id="UP000887574">
    <property type="component" value="Unplaced"/>
</dbReference>